<evidence type="ECO:0000256" key="2">
    <source>
        <dbReference type="ARBA" id="ARBA00023242"/>
    </source>
</evidence>
<comment type="subcellular location">
    <subcellularLocation>
        <location evidence="1">Nucleus</location>
    </subcellularLocation>
</comment>
<comment type="caution">
    <text evidence="6">The sequence shown here is derived from an EMBL/GenBank/DDBJ whole genome shotgun (WGS) entry which is preliminary data.</text>
</comment>
<evidence type="ECO:0000256" key="4">
    <source>
        <dbReference type="SAM" id="MobiDB-lite"/>
    </source>
</evidence>
<dbReference type="GO" id="GO:0000166">
    <property type="term" value="F:nucleotide binding"/>
    <property type="evidence" value="ECO:0007669"/>
    <property type="project" value="InterPro"/>
</dbReference>
<evidence type="ECO:0000256" key="3">
    <source>
        <dbReference type="ARBA" id="ARBA00025724"/>
    </source>
</evidence>
<dbReference type="GO" id="GO:0030880">
    <property type="term" value="C:RNA polymerase complex"/>
    <property type="evidence" value="ECO:0007669"/>
    <property type="project" value="InterPro"/>
</dbReference>
<dbReference type="AlphaFoldDB" id="A0A2U1IZ18"/>
<keyword evidence="7" id="KW-1185">Reference proteome</keyword>
<dbReference type="GO" id="GO:0005634">
    <property type="term" value="C:nucleus"/>
    <property type="evidence" value="ECO:0007669"/>
    <property type="project" value="UniProtKB-SubCell"/>
</dbReference>
<evidence type="ECO:0000313" key="6">
    <source>
        <dbReference type="EMBL" id="PVZ98055.1"/>
    </source>
</evidence>
<proteinExistence type="inferred from homology"/>
<keyword evidence="2" id="KW-0539">Nucleus</keyword>
<dbReference type="Gene3D" id="1.20.1250.40">
    <property type="match status" value="1"/>
</dbReference>
<dbReference type="InterPro" id="IPR038324">
    <property type="entry name" value="Rpb4/RPC9_sf"/>
</dbReference>
<dbReference type="SMART" id="SM00657">
    <property type="entry name" value="RPOL4c"/>
    <property type="match status" value="1"/>
</dbReference>
<evidence type="ECO:0000259" key="5">
    <source>
        <dbReference type="SMART" id="SM00657"/>
    </source>
</evidence>
<dbReference type="InterPro" id="IPR010997">
    <property type="entry name" value="HRDC-like_sf"/>
</dbReference>
<dbReference type="InterPro" id="IPR006590">
    <property type="entry name" value="RNA_pol_Rpb4/RPC9_core"/>
</dbReference>
<sequence>MEDSGAFARPGHSRGYKASTEEEDASMLRLGQGYTQQFSQFTNQDSVREVRKLLSGSELASFEIAQLGNMCCSDSVEAKSLIPSLVGKIDDESLDRMLKQMESIKNFQA</sequence>
<feature type="region of interest" description="Disordered" evidence="4">
    <location>
        <begin position="1"/>
        <end position="23"/>
    </location>
</feature>
<dbReference type="SUPFAM" id="SSF47819">
    <property type="entry name" value="HRDC-like"/>
    <property type="match status" value="1"/>
</dbReference>
<dbReference type="PANTHER" id="PTHR21297">
    <property type="entry name" value="DNA-DIRECTED RNA POLYMERASE II"/>
    <property type="match status" value="1"/>
</dbReference>
<name>A0A2U1IZ18_SMIAN</name>
<dbReference type="InterPro" id="IPR005574">
    <property type="entry name" value="Rpb4/RPC9"/>
</dbReference>
<dbReference type="Pfam" id="PF03874">
    <property type="entry name" value="RNA_pol_Rpb4"/>
    <property type="match status" value="1"/>
</dbReference>
<accession>A0A2U1IZ18</accession>
<evidence type="ECO:0000256" key="1">
    <source>
        <dbReference type="ARBA" id="ARBA00004123"/>
    </source>
</evidence>
<feature type="domain" description="RNA polymerase Rpb4/RPC9 core" evidence="5">
    <location>
        <begin position="1"/>
        <end position="108"/>
    </location>
</feature>
<dbReference type="EMBL" id="MBFU01000593">
    <property type="protein sequence ID" value="PVZ98055.1"/>
    <property type="molecule type" value="Genomic_DNA"/>
</dbReference>
<comment type="similarity">
    <text evidence="3">Belongs to the eukaryotic RPB4 RNA polymerase subunit family.</text>
</comment>
<gene>
    <name evidence="6" type="ORF">BB558_005960</name>
</gene>
<evidence type="ECO:0000313" key="7">
    <source>
        <dbReference type="Proteomes" id="UP000245591"/>
    </source>
</evidence>
<dbReference type="InterPro" id="IPR045222">
    <property type="entry name" value="Rpb4-like"/>
</dbReference>
<organism evidence="6 7">
    <name type="scientific">Smittium angustum</name>
    <dbReference type="NCBI Taxonomy" id="133377"/>
    <lineage>
        <taxon>Eukaryota</taxon>
        <taxon>Fungi</taxon>
        <taxon>Fungi incertae sedis</taxon>
        <taxon>Zoopagomycota</taxon>
        <taxon>Kickxellomycotina</taxon>
        <taxon>Harpellomycetes</taxon>
        <taxon>Harpellales</taxon>
        <taxon>Legeriomycetaceae</taxon>
        <taxon>Smittium</taxon>
    </lineage>
</organism>
<dbReference type="Proteomes" id="UP000245591">
    <property type="component" value="Unassembled WGS sequence"/>
</dbReference>
<protein>
    <recommendedName>
        <fullName evidence="5">RNA polymerase Rpb4/RPC9 core domain-containing protein</fullName>
    </recommendedName>
</protein>
<dbReference type="GO" id="GO:0006352">
    <property type="term" value="P:DNA-templated transcription initiation"/>
    <property type="evidence" value="ECO:0007669"/>
    <property type="project" value="InterPro"/>
</dbReference>
<reference evidence="6 7" key="1">
    <citation type="journal article" date="2018" name="MBio">
        <title>Comparative Genomics Reveals the Core Gene Toolbox for the Fungus-Insect Symbiosis.</title>
        <authorList>
            <person name="Wang Y."/>
            <person name="Stata M."/>
            <person name="Wang W."/>
            <person name="Stajich J.E."/>
            <person name="White M.M."/>
            <person name="Moncalvo J.M."/>
        </authorList>
    </citation>
    <scope>NUCLEOTIDE SEQUENCE [LARGE SCALE GENOMIC DNA]</scope>
    <source>
        <strain evidence="6 7">AUS-126-30</strain>
    </source>
</reference>